<comment type="subunit">
    <text evidence="6">PSII is composed of 1 copy each of membrane proteins PsbA, PsbB, PsbC, PsbD, PsbE, PsbF, PsbH, PsbI, PsbJ, PsbK, PsbL, PsbM, PsbT, PsbX, PsbY, PsbZ, Psb30/Ycf12, peripheral proteins PsbO, CyanoQ (PsbQ), PsbU, PsbV and a large number of cofactors. It forms dimeric complexes.</text>
</comment>
<keyword evidence="2 6" id="KW-0812">Transmembrane</keyword>
<dbReference type="AlphaFoldDB" id="A0A1Z4KS97"/>
<keyword evidence="1 6" id="KW-0602">Photosynthesis</keyword>
<dbReference type="SMR" id="A0A1Z4KS97"/>
<keyword evidence="3 6" id="KW-1133">Transmembrane helix</keyword>
<accession>A0A1Z4KS97</accession>
<dbReference type="EMBL" id="AP018216">
    <property type="protein sequence ID" value="BAY71915.1"/>
    <property type="molecule type" value="Genomic_DNA"/>
</dbReference>
<dbReference type="Proteomes" id="UP000217507">
    <property type="component" value="Chromosome"/>
</dbReference>
<evidence type="ECO:0000256" key="2">
    <source>
        <dbReference type="ARBA" id="ARBA00022692"/>
    </source>
</evidence>
<evidence type="ECO:0000256" key="6">
    <source>
        <dbReference type="HAMAP-Rule" id="MF_01386"/>
    </source>
</evidence>
<evidence type="ECO:0000256" key="1">
    <source>
        <dbReference type="ARBA" id="ARBA00022531"/>
    </source>
</evidence>
<evidence type="ECO:0000256" key="3">
    <source>
        <dbReference type="ARBA" id="ARBA00022989"/>
    </source>
</evidence>
<evidence type="ECO:0000256" key="4">
    <source>
        <dbReference type="ARBA" id="ARBA00023136"/>
    </source>
</evidence>
<dbReference type="GO" id="GO:0015979">
    <property type="term" value="P:photosynthesis"/>
    <property type="evidence" value="ECO:0007669"/>
    <property type="project" value="UniProtKB-UniRule"/>
</dbReference>
<gene>
    <name evidence="6" type="primary">psbX</name>
    <name evidence="7" type="ORF">NIES23_47390</name>
</gene>
<evidence type="ECO:0000256" key="5">
    <source>
        <dbReference type="ARBA" id="ARBA00023276"/>
    </source>
</evidence>
<keyword evidence="4 6" id="KW-0472">Membrane</keyword>
<dbReference type="HAMAP" id="MF_01386">
    <property type="entry name" value="PSII_PsbX_1"/>
    <property type="match status" value="1"/>
</dbReference>
<comment type="function">
    <text evidence="6">Involved in the binding and/or turnover of quinones at the Q(B) site of photosystem II (PSII). PSII is a light-driven water plastoquinone oxidoreductase, using light energy to abstract electrons from H(2)O, generating a proton gradient subsequently used for ATP formation.</text>
</comment>
<keyword evidence="6" id="KW-0793">Thylakoid</keyword>
<reference evidence="7 8" key="1">
    <citation type="submission" date="2017-06" db="EMBL/GenBank/DDBJ databases">
        <title>Genome sequencing of cyanobaciteial culture collection at National Institute for Environmental Studies (NIES).</title>
        <authorList>
            <person name="Hirose Y."/>
            <person name="Shimura Y."/>
            <person name="Fujisawa T."/>
            <person name="Nakamura Y."/>
            <person name="Kawachi M."/>
        </authorList>
    </citation>
    <scope>NUCLEOTIDE SEQUENCE [LARGE SCALE GENOMIC DNA]</scope>
    <source>
        <strain evidence="7 8">NIES-23</strain>
    </source>
</reference>
<dbReference type="Gene3D" id="1.20.5.510">
    <property type="entry name" value="Single helix bin"/>
    <property type="match status" value="1"/>
</dbReference>
<dbReference type="GO" id="GO:0009523">
    <property type="term" value="C:photosystem II"/>
    <property type="evidence" value="ECO:0007669"/>
    <property type="project" value="UniProtKB-KW"/>
</dbReference>
<evidence type="ECO:0000313" key="8">
    <source>
        <dbReference type="Proteomes" id="UP000217507"/>
    </source>
</evidence>
<comment type="similarity">
    <text evidence="6">Belongs to the PsbX family. Type 1 subfamily.</text>
</comment>
<protein>
    <recommendedName>
        <fullName evidence="6">Photosystem II reaction center protein X</fullName>
    </recommendedName>
</protein>
<organism evidence="7 8">
    <name type="scientific">Trichormus variabilis NIES-23</name>
    <dbReference type="NCBI Taxonomy" id="1973479"/>
    <lineage>
        <taxon>Bacteria</taxon>
        <taxon>Bacillati</taxon>
        <taxon>Cyanobacteriota</taxon>
        <taxon>Cyanophyceae</taxon>
        <taxon>Nostocales</taxon>
        <taxon>Nostocaceae</taxon>
        <taxon>Trichormus</taxon>
    </lineage>
</organism>
<feature type="transmembrane region" description="Helical" evidence="6">
    <location>
        <begin position="12"/>
        <end position="30"/>
    </location>
</feature>
<keyword evidence="5 6" id="KW-0604">Photosystem II</keyword>
<comment type="subcellular location">
    <subcellularLocation>
        <location evidence="6">Cellular thylakoid membrane</location>
        <topology evidence="6">Single-pass membrane protein</topology>
    </subcellularLocation>
</comment>
<sequence>MTPSLSNFLWSLAWGTLIVVIPATVGLIFISQKDKIQRS</sequence>
<name>A0A1Z4KS97_ANAVA</name>
<dbReference type="Pfam" id="PF06596">
    <property type="entry name" value="PsbX"/>
    <property type="match status" value="1"/>
</dbReference>
<evidence type="ECO:0000313" key="7">
    <source>
        <dbReference type="EMBL" id="BAY71915.1"/>
    </source>
</evidence>
<dbReference type="GO" id="GO:0031676">
    <property type="term" value="C:plasma membrane-derived thylakoid membrane"/>
    <property type="evidence" value="ECO:0007669"/>
    <property type="project" value="UniProtKB-SubCell"/>
</dbReference>
<dbReference type="InterPro" id="IPR009518">
    <property type="entry name" value="PSII_PsbX"/>
</dbReference>
<proteinExistence type="inferred from homology"/>
<dbReference type="InterPro" id="IPR023431">
    <property type="entry name" value="PSII_PsbX_type_1_subfam"/>
</dbReference>